<accession>F4H3S4</accession>
<dbReference type="KEGG" id="cfi:Celf_3633"/>
<evidence type="ECO:0000259" key="4">
    <source>
        <dbReference type="Pfam" id="PF14587"/>
    </source>
</evidence>
<dbReference type="InterPro" id="IPR000772">
    <property type="entry name" value="Ricin_B_lectin"/>
</dbReference>
<proteinExistence type="predicted"/>
<feature type="signal peptide" evidence="2">
    <location>
        <begin position="1"/>
        <end position="34"/>
    </location>
</feature>
<dbReference type="PANTHER" id="PTHR42767">
    <property type="entry name" value="ENDO-BETA-1,6-GALACTANASE"/>
    <property type="match status" value="1"/>
</dbReference>
<dbReference type="InterPro" id="IPR035992">
    <property type="entry name" value="Ricin_B-like_lectins"/>
</dbReference>
<feature type="compositionally biased region" description="Polar residues" evidence="1">
    <location>
        <begin position="700"/>
        <end position="709"/>
    </location>
</feature>
<keyword evidence="5" id="KW-0430">Lectin</keyword>
<dbReference type="SUPFAM" id="SSF50370">
    <property type="entry name" value="Ricin B-like lectins"/>
    <property type="match status" value="1"/>
</dbReference>
<dbReference type="Gene3D" id="3.20.20.80">
    <property type="entry name" value="Glycosidases"/>
    <property type="match status" value="1"/>
</dbReference>
<feature type="chain" id="PRO_5003315480" evidence="2">
    <location>
        <begin position="35"/>
        <end position="716"/>
    </location>
</feature>
<dbReference type="InterPro" id="IPR006311">
    <property type="entry name" value="TAT_signal"/>
</dbReference>
<evidence type="ECO:0000256" key="1">
    <source>
        <dbReference type="SAM" id="MobiDB-lite"/>
    </source>
</evidence>
<organism evidence="5 6">
    <name type="scientific">Cellulomonas fimi (strain ATCC 484 / DSM 20113 / JCM 1341 / CCUG 24087 / LMG 16345 / NBRC 15513 / NCIMB 8980 / NCTC 7547 / NRS-133)</name>
    <dbReference type="NCBI Taxonomy" id="590998"/>
    <lineage>
        <taxon>Bacteria</taxon>
        <taxon>Bacillati</taxon>
        <taxon>Actinomycetota</taxon>
        <taxon>Actinomycetes</taxon>
        <taxon>Micrococcales</taxon>
        <taxon>Cellulomonadaceae</taxon>
        <taxon>Cellulomonas</taxon>
    </lineage>
</organism>
<gene>
    <name evidence="5" type="ordered locus">Celf_3633</name>
</gene>
<keyword evidence="6" id="KW-1185">Reference proteome</keyword>
<dbReference type="Proteomes" id="UP000008460">
    <property type="component" value="Chromosome"/>
</dbReference>
<evidence type="ECO:0000256" key="2">
    <source>
        <dbReference type="SAM" id="SignalP"/>
    </source>
</evidence>
<evidence type="ECO:0000259" key="3">
    <source>
        <dbReference type="Pfam" id="PF14200"/>
    </source>
</evidence>
<dbReference type="SUPFAM" id="SSF51445">
    <property type="entry name" value="(Trans)glycosidases"/>
    <property type="match status" value="1"/>
</dbReference>
<dbReference type="InterPro" id="IPR017853">
    <property type="entry name" value="GH"/>
</dbReference>
<dbReference type="Pfam" id="PF14200">
    <property type="entry name" value="RicinB_lectin_2"/>
    <property type="match status" value="1"/>
</dbReference>
<dbReference type="Pfam" id="PF14587">
    <property type="entry name" value="Glyco_hydr_30_2"/>
    <property type="match status" value="1"/>
</dbReference>
<dbReference type="STRING" id="590998.Celf_3633"/>
<dbReference type="EMBL" id="CP002666">
    <property type="protein sequence ID" value="AEE47740.1"/>
    <property type="molecule type" value="Genomic_DNA"/>
</dbReference>
<sequence>MAVTSTSKRRRRAVIAAATVAGVAAAGGAVTALAVGTPDDVPGDPLTIRPNPAYRSSEPFQGWGTSLVWFAHATGGYPDALREELYQKVFGEDGLNLTVVRYNVGGGNATDVDSAAYMRPGGDVPGWWAPTPSATLAQADAFRTAWDPEDDASYDLDADPGQRWWVERLAQDARVTHWEAFSNSPPWFMTESGYVTGGLSPTTDQLRADSVEDFVAYMVRVVEHLESTYGISFATIDPMNEPNTDYWATRFREDGSLEPRRQEGAHLSPALQARLVEALAARLDGAATDAVVSGPDETNPRLFVQDWEGWTPAARDAVGQLNVHTYGTEDRVQVRDIAKASGKPLWMSEVEGDFSLEGGFDVDDMANGLGMATRIVDDLRELEPRAWVFWQPVEDRWHMELEADGNWGSVYVDLDCGADGTSARRVAAGHADPTCRILTNTKYDTVRNFTHHIEPGDVQVAVDDPSTTAFVHDGGATLVHVNTSRSDRAVTLDLRGFGSWAGATVTPVVTTAPRPVPQPDDPPHALVEGEPVAVGRDGTVTLPVPAKSVTTFLVEGVAGVAEDGAPADGTPFRVLSADGGLALTAGPVVAGDGGPAVVTTVESTADAAPGQRWTLRTLSGAGTNRRVVTLTDGDGTLLAATDEGGTARVRPDAAGPGRAQQWVLSTTDGRTWSLLSVATGRQLDVSRRSADPGTRVGLAPSTTDPQQAWTFDPAGS</sequence>
<name>F4H3S4_CELFA</name>
<feature type="domain" description="Ricin B lectin" evidence="3">
    <location>
        <begin position="659"/>
        <end position="715"/>
    </location>
</feature>
<protein>
    <submittedName>
        <fullName evidence="5">Ricin B lectin</fullName>
    </submittedName>
</protein>
<feature type="domain" description="Endo-beta-1,6-galactanase-like" evidence="4">
    <location>
        <begin position="150"/>
        <end position="285"/>
    </location>
</feature>
<keyword evidence="2" id="KW-0732">Signal</keyword>
<dbReference type="PROSITE" id="PS51318">
    <property type="entry name" value="TAT"/>
    <property type="match status" value="1"/>
</dbReference>
<dbReference type="InterPro" id="IPR039743">
    <property type="entry name" value="6GAL/EXGAL"/>
</dbReference>
<dbReference type="PANTHER" id="PTHR42767:SF1">
    <property type="entry name" value="ENDO-BETA-1,6-GALACTANASE-LIKE DOMAIN-CONTAINING PROTEIN"/>
    <property type="match status" value="1"/>
</dbReference>
<dbReference type="HOGENOM" id="CLU_025930_0_0_11"/>
<dbReference type="CDD" id="cd00161">
    <property type="entry name" value="beta-trefoil_Ricin-like"/>
    <property type="match status" value="1"/>
</dbReference>
<dbReference type="AlphaFoldDB" id="F4H3S4"/>
<dbReference type="InterPro" id="IPR039514">
    <property type="entry name" value="6GAL-like"/>
</dbReference>
<evidence type="ECO:0000313" key="5">
    <source>
        <dbReference type="EMBL" id="AEE47740.1"/>
    </source>
</evidence>
<feature type="region of interest" description="Disordered" evidence="1">
    <location>
        <begin position="686"/>
        <end position="716"/>
    </location>
</feature>
<dbReference type="PROSITE" id="PS50231">
    <property type="entry name" value="RICIN_B_LECTIN"/>
    <property type="match status" value="1"/>
</dbReference>
<dbReference type="eggNOG" id="COG5520">
    <property type="taxonomic scope" value="Bacteria"/>
</dbReference>
<dbReference type="GO" id="GO:0004553">
    <property type="term" value="F:hydrolase activity, hydrolyzing O-glycosyl compounds"/>
    <property type="evidence" value="ECO:0007669"/>
    <property type="project" value="InterPro"/>
</dbReference>
<dbReference type="Gene3D" id="2.80.10.50">
    <property type="match status" value="1"/>
</dbReference>
<dbReference type="GO" id="GO:0030246">
    <property type="term" value="F:carbohydrate binding"/>
    <property type="evidence" value="ECO:0007669"/>
    <property type="project" value="UniProtKB-KW"/>
</dbReference>
<evidence type="ECO:0000313" key="6">
    <source>
        <dbReference type="Proteomes" id="UP000008460"/>
    </source>
</evidence>
<reference evidence="5 6" key="1">
    <citation type="submission" date="2011-04" db="EMBL/GenBank/DDBJ databases">
        <title>Complete sequence of Cellulomonas fimi ATCC 484.</title>
        <authorList>
            <consortium name="US DOE Joint Genome Institute"/>
            <person name="Lucas S."/>
            <person name="Han J."/>
            <person name="Lapidus A."/>
            <person name="Cheng J.-F."/>
            <person name="Goodwin L."/>
            <person name="Pitluck S."/>
            <person name="Peters L."/>
            <person name="Chertkov O."/>
            <person name="Detter J.C."/>
            <person name="Han C."/>
            <person name="Tapia R."/>
            <person name="Land M."/>
            <person name="Hauser L."/>
            <person name="Kyrpides N."/>
            <person name="Ivanova N."/>
            <person name="Ovchinnikova G."/>
            <person name="Pagani I."/>
            <person name="Mead D."/>
            <person name="Brumm P."/>
            <person name="Woyke T."/>
        </authorList>
    </citation>
    <scope>NUCLEOTIDE SEQUENCE [LARGE SCALE GENOMIC DNA]</scope>
    <source>
        <strain evidence="6">ATCC 484 / DSM 20113 / JCM 1341 / NBRC 15513 / NCIMB 8980 / NCTC 7547</strain>
    </source>
</reference>